<dbReference type="InterPro" id="IPR017853">
    <property type="entry name" value="GH"/>
</dbReference>
<dbReference type="InterPro" id="IPR050288">
    <property type="entry name" value="Cellulose_deg_GH3"/>
</dbReference>
<keyword evidence="2" id="KW-0378">Hydrolase</keyword>
<name>A0A0F9M968_9ZZZZ</name>
<dbReference type="SUPFAM" id="SSF51445">
    <property type="entry name" value="(Trans)glycosidases"/>
    <property type="match status" value="1"/>
</dbReference>
<dbReference type="FunFam" id="2.60.40.10:FF:000495">
    <property type="entry name" value="Periplasmic beta-glucosidase"/>
    <property type="match status" value="1"/>
</dbReference>
<evidence type="ECO:0000256" key="1">
    <source>
        <dbReference type="ARBA" id="ARBA00005336"/>
    </source>
</evidence>
<dbReference type="Gene3D" id="3.20.20.300">
    <property type="entry name" value="Glycoside hydrolase, family 3, N-terminal domain"/>
    <property type="match status" value="1"/>
</dbReference>
<dbReference type="InterPro" id="IPR002772">
    <property type="entry name" value="Glyco_hydro_3_C"/>
</dbReference>
<dbReference type="Pfam" id="PF14310">
    <property type="entry name" value="Fn3-like"/>
    <property type="match status" value="1"/>
</dbReference>
<sequence length="692" mass="77266">MSEKTERWVNWDELKGLNESQIEEKAKEILSIMTLEEKFNQMAGDDTLAVGGPKIQKRYNAEPYPAGEDKKLGIPGVLFSDGPRGCVIGSSTCFPVSMARGASWDLELEEKIGEAIGIEVKSQGANYFGGVCINVLRHPAWGRAQETYGEDPYHLGVFGVALLKGVQKHIMACAKHYACNSIENTRFELDVSIDERTLREVYLPHFKKCVDAGVASIMNAYNKVNGKYCGHNQHLLRDILKDDWSFKGFVITDFVLGIRNGALAVNAGVDIEMPFQWRMTQNKLEEYLKEGKIFEEQIDEAVLRILRQKIKFINKGDPEIYSKGKIACRKHTELALEAARKSTVLLKNQNSLLPLNRNKIKQIAIFGELANTPNIGDHGSSRVYPPYVITPLEGIKKNAGSSINIIFNKGEDLDSVKELAGNSDISIVVAGYAHQDEGEGSGSKERTGDRKSLRLHERDERLILEVASGNENTIVILEGGGPIITESWRNEISALLMAWYPGMEGGTALGEIIFGDINPSAKIPAVFPKSEDQLPYFDAIIKHIEYGYYHGYKLMDKEGYDPAFPFGYGLSYTTYTYDNLRIDKNSISPDGEVQVSIDISNNGNMTGEEIVQMYVGYKNPSVDRPVKDLKGFSKVLLTPGEIKTLNMNLKAKDLAYYNVDKKEWVIEEIEYVVYVGPSSRKEDLLTTTFNVS</sequence>
<dbReference type="PRINTS" id="PR00133">
    <property type="entry name" value="GLHYDRLASE3"/>
</dbReference>
<evidence type="ECO:0000259" key="3">
    <source>
        <dbReference type="SMART" id="SM01217"/>
    </source>
</evidence>
<dbReference type="Pfam" id="PF00933">
    <property type="entry name" value="Glyco_hydro_3"/>
    <property type="match status" value="1"/>
</dbReference>
<dbReference type="SMART" id="SM01217">
    <property type="entry name" value="Fn3_like"/>
    <property type="match status" value="1"/>
</dbReference>
<feature type="domain" description="Fibronectin type III-like" evidence="3">
    <location>
        <begin position="609"/>
        <end position="679"/>
    </location>
</feature>
<dbReference type="Gene3D" id="3.40.50.1700">
    <property type="entry name" value="Glycoside hydrolase family 3 C-terminal domain"/>
    <property type="match status" value="1"/>
</dbReference>
<dbReference type="GO" id="GO:0008422">
    <property type="term" value="F:beta-glucosidase activity"/>
    <property type="evidence" value="ECO:0007669"/>
    <property type="project" value="TreeGrafter"/>
</dbReference>
<comment type="caution">
    <text evidence="4">The sequence shown here is derived from an EMBL/GenBank/DDBJ whole genome shotgun (WGS) entry which is preliminary data.</text>
</comment>
<dbReference type="InterPro" id="IPR018247">
    <property type="entry name" value="EF_Hand_1_Ca_BS"/>
</dbReference>
<dbReference type="InterPro" id="IPR036881">
    <property type="entry name" value="Glyco_hydro_3_C_sf"/>
</dbReference>
<dbReference type="Gene3D" id="2.60.40.10">
    <property type="entry name" value="Immunoglobulins"/>
    <property type="match status" value="1"/>
</dbReference>
<dbReference type="GO" id="GO:0009251">
    <property type="term" value="P:glucan catabolic process"/>
    <property type="evidence" value="ECO:0007669"/>
    <property type="project" value="TreeGrafter"/>
</dbReference>
<dbReference type="SUPFAM" id="SSF52279">
    <property type="entry name" value="Beta-D-glucan exohydrolase, C-terminal domain"/>
    <property type="match status" value="1"/>
</dbReference>
<dbReference type="AlphaFoldDB" id="A0A0F9M968"/>
<evidence type="ECO:0000313" key="4">
    <source>
        <dbReference type="EMBL" id="KKM73230.1"/>
    </source>
</evidence>
<reference evidence="4" key="1">
    <citation type="journal article" date="2015" name="Nature">
        <title>Complex archaea that bridge the gap between prokaryotes and eukaryotes.</title>
        <authorList>
            <person name="Spang A."/>
            <person name="Saw J.H."/>
            <person name="Jorgensen S.L."/>
            <person name="Zaremba-Niedzwiedzka K."/>
            <person name="Martijn J."/>
            <person name="Lind A.E."/>
            <person name="van Eijk R."/>
            <person name="Schleper C."/>
            <person name="Guy L."/>
            <person name="Ettema T.J."/>
        </authorList>
    </citation>
    <scope>NUCLEOTIDE SEQUENCE</scope>
</reference>
<proteinExistence type="inferred from homology"/>
<organism evidence="4">
    <name type="scientific">marine sediment metagenome</name>
    <dbReference type="NCBI Taxonomy" id="412755"/>
    <lineage>
        <taxon>unclassified sequences</taxon>
        <taxon>metagenomes</taxon>
        <taxon>ecological metagenomes</taxon>
    </lineage>
</organism>
<dbReference type="InterPro" id="IPR036962">
    <property type="entry name" value="Glyco_hydro_3_N_sf"/>
</dbReference>
<dbReference type="InterPro" id="IPR001764">
    <property type="entry name" value="Glyco_hydro_3_N"/>
</dbReference>
<dbReference type="InterPro" id="IPR013783">
    <property type="entry name" value="Ig-like_fold"/>
</dbReference>
<evidence type="ECO:0000256" key="2">
    <source>
        <dbReference type="ARBA" id="ARBA00022801"/>
    </source>
</evidence>
<accession>A0A0F9M968</accession>
<comment type="similarity">
    <text evidence="1">Belongs to the glycosyl hydrolase 3 family.</text>
</comment>
<protein>
    <recommendedName>
        <fullName evidence="3">Fibronectin type III-like domain-containing protein</fullName>
    </recommendedName>
</protein>
<dbReference type="PROSITE" id="PS00018">
    <property type="entry name" value="EF_HAND_1"/>
    <property type="match status" value="1"/>
</dbReference>
<dbReference type="PANTHER" id="PTHR42715:SF3">
    <property type="entry name" value="BETA-GLUCOSIDASE B-RELATED"/>
    <property type="match status" value="1"/>
</dbReference>
<gene>
    <name evidence="4" type="ORF">LCGC14_1412560</name>
</gene>
<dbReference type="InterPro" id="IPR026891">
    <property type="entry name" value="Fn3-like"/>
</dbReference>
<dbReference type="EMBL" id="LAZR01009335">
    <property type="protein sequence ID" value="KKM73230.1"/>
    <property type="molecule type" value="Genomic_DNA"/>
</dbReference>
<dbReference type="Pfam" id="PF01915">
    <property type="entry name" value="Glyco_hydro_3_C"/>
    <property type="match status" value="1"/>
</dbReference>
<dbReference type="PANTHER" id="PTHR42715">
    <property type="entry name" value="BETA-GLUCOSIDASE"/>
    <property type="match status" value="1"/>
</dbReference>